<gene>
    <name evidence="2" type="ORF">MNBD_ACTINO02-53</name>
</gene>
<dbReference type="CDD" id="cd00531">
    <property type="entry name" value="NTF2_like"/>
    <property type="match status" value="1"/>
</dbReference>
<reference evidence="2" key="1">
    <citation type="submission" date="2018-06" db="EMBL/GenBank/DDBJ databases">
        <authorList>
            <person name="Zhirakovskaya E."/>
        </authorList>
    </citation>
    <scope>NUCLEOTIDE SEQUENCE</scope>
</reference>
<feature type="domain" description="SnoaL-like" evidence="1">
    <location>
        <begin position="18"/>
        <end position="119"/>
    </location>
</feature>
<dbReference type="AlphaFoldDB" id="A0A3B0T9T4"/>
<proteinExistence type="predicted"/>
<protein>
    <recommendedName>
        <fullName evidence="1">SnoaL-like domain-containing protein</fullName>
    </recommendedName>
</protein>
<dbReference type="Gene3D" id="3.10.450.50">
    <property type="match status" value="1"/>
</dbReference>
<evidence type="ECO:0000313" key="2">
    <source>
        <dbReference type="EMBL" id="VAW08849.1"/>
    </source>
</evidence>
<dbReference type="EMBL" id="UOEK01000500">
    <property type="protein sequence ID" value="VAW08849.1"/>
    <property type="molecule type" value="Genomic_DNA"/>
</dbReference>
<name>A0A3B0T9T4_9ZZZZ</name>
<evidence type="ECO:0000259" key="1">
    <source>
        <dbReference type="Pfam" id="PF12680"/>
    </source>
</evidence>
<sequence length="128" mass="13932">MSTSDTQKIRELLTTYEHSLNTSDAALAASCYTSDGIFMPTTLPTSSGADLETAYAGIFEMIALDIKFTFDEIVVAEGGYAFALTSSSGTQTVLAPGVTDSESNREIFILRVEDGDWKIARYMFNKSE</sequence>
<organism evidence="2">
    <name type="scientific">hydrothermal vent metagenome</name>
    <dbReference type="NCBI Taxonomy" id="652676"/>
    <lineage>
        <taxon>unclassified sequences</taxon>
        <taxon>metagenomes</taxon>
        <taxon>ecological metagenomes</taxon>
    </lineage>
</organism>
<dbReference type="Pfam" id="PF12680">
    <property type="entry name" value="SnoaL_2"/>
    <property type="match status" value="1"/>
</dbReference>
<dbReference type="SUPFAM" id="SSF54427">
    <property type="entry name" value="NTF2-like"/>
    <property type="match status" value="1"/>
</dbReference>
<dbReference type="InterPro" id="IPR037401">
    <property type="entry name" value="SnoaL-like"/>
</dbReference>
<dbReference type="InterPro" id="IPR032710">
    <property type="entry name" value="NTF2-like_dom_sf"/>
</dbReference>
<accession>A0A3B0T9T4</accession>